<name>A0A9P1GX71_9PEZI</name>
<dbReference type="Gene3D" id="1.10.12.10">
    <property type="entry name" value="Lyase 2-enoyl-coa Hydratase, Chain A, domain 2"/>
    <property type="match status" value="1"/>
</dbReference>
<keyword evidence="2" id="KW-0576">Peroxisome</keyword>
<evidence type="ECO:0000256" key="2">
    <source>
        <dbReference type="ARBA" id="ARBA00023140"/>
    </source>
</evidence>
<dbReference type="InterPro" id="IPR051053">
    <property type="entry name" value="ECH/Chromodomain_protein"/>
</dbReference>
<dbReference type="Proteomes" id="UP000838763">
    <property type="component" value="Unassembled WGS sequence"/>
</dbReference>
<sequence length="253" mass="27532">MSYPIPKLNGFSASFKNGVAILAYNRPESGNSLHPTVLKSYLDSMKWAVANPEVKVIVQTGIGKFFTTGRDMGGDGGEFDPQEVLNNFKELNEILITCPKVLIAAVNGPAAGYGTTSLALYDLVYAVQDAYFFTPFSKWALCPEGCSSRMSATELWTAGLVTKIIPAHSNAAFMGQVLEVAERIATYPPIALAASKKLMEGNRQAELLAANERECECLVERIAHSECSEALLGFAEEQKQKKSKKSRRGPSRI</sequence>
<dbReference type="InterPro" id="IPR029045">
    <property type="entry name" value="ClpP/crotonase-like_dom_sf"/>
</dbReference>
<comment type="caution">
    <text evidence="4">The sequence shown here is derived from an EMBL/GenBank/DDBJ whole genome shotgun (WGS) entry which is preliminary data.</text>
</comment>
<dbReference type="CDD" id="cd06558">
    <property type="entry name" value="crotonase-like"/>
    <property type="match status" value="1"/>
</dbReference>
<dbReference type="GO" id="GO:0004165">
    <property type="term" value="F:delta(3)-delta(2)-enoyl-CoA isomerase activity"/>
    <property type="evidence" value="ECO:0007669"/>
    <property type="project" value="UniProtKB-ARBA"/>
</dbReference>
<dbReference type="InterPro" id="IPR014748">
    <property type="entry name" value="Enoyl-CoA_hydra_C"/>
</dbReference>
<comment type="subcellular location">
    <subcellularLocation>
        <location evidence="1">Peroxisome</location>
    </subcellularLocation>
</comment>
<proteinExistence type="predicted"/>
<accession>A0A9P1GX71</accession>
<dbReference type="Gene3D" id="3.90.226.10">
    <property type="entry name" value="2-enoyl-CoA Hydratase, Chain A, domain 1"/>
    <property type="match status" value="1"/>
</dbReference>
<evidence type="ECO:0000256" key="1">
    <source>
        <dbReference type="ARBA" id="ARBA00004275"/>
    </source>
</evidence>
<dbReference type="PANTHER" id="PTHR43684:SF1">
    <property type="entry name" value="ENOYL-COA DELTA ISOMERASE 2"/>
    <property type="match status" value="1"/>
</dbReference>
<reference evidence="4" key="1">
    <citation type="submission" date="2022-11" db="EMBL/GenBank/DDBJ databases">
        <authorList>
            <person name="Scott C."/>
            <person name="Bruce N."/>
        </authorList>
    </citation>
    <scope>NUCLEOTIDE SEQUENCE</scope>
</reference>
<dbReference type="PANTHER" id="PTHR43684">
    <property type="match status" value="1"/>
</dbReference>
<dbReference type="GO" id="GO:0005777">
    <property type="term" value="C:peroxisome"/>
    <property type="evidence" value="ECO:0007669"/>
    <property type="project" value="UniProtKB-SubCell"/>
</dbReference>
<dbReference type="EMBL" id="CALLCH030000003">
    <property type="protein sequence ID" value="CAI4211997.1"/>
    <property type="molecule type" value="Genomic_DNA"/>
</dbReference>
<organism evidence="4 5">
    <name type="scientific">Parascedosporium putredinis</name>
    <dbReference type="NCBI Taxonomy" id="1442378"/>
    <lineage>
        <taxon>Eukaryota</taxon>
        <taxon>Fungi</taxon>
        <taxon>Dikarya</taxon>
        <taxon>Ascomycota</taxon>
        <taxon>Pezizomycotina</taxon>
        <taxon>Sordariomycetes</taxon>
        <taxon>Hypocreomycetidae</taxon>
        <taxon>Microascales</taxon>
        <taxon>Microascaceae</taxon>
        <taxon>Parascedosporium</taxon>
    </lineage>
</organism>
<dbReference type="SUPFAM" id="SSF52096">
    <property type="entry name" value="ClpP/crotonase"/>
    <property type="match status" value="1"/>
</dbReference>
<keyword evidence="3" id="KW-0413">Isomerase</keyword>
<gene>
    <name evidence="4" type="ORF">PPNO1_LOCUS1766</name>
</gene>
<keyword evidence="5" id="KW-1185">Reference proteome</keyword>
<dbReference type="InterPro" id="IPR001753">
    <property type="entry name" value="Enoyl-CoA_hydra/iso"/>
</dbReference>
<evidence type="ECO:0000313" key="5">
    <source>
        <dbReference type="Proteomes" id="UP000838763"/>
    </source>
</evidence>
<protein>
    <recommendedName>
        <fullName evidence="6">Enoyl-CoA hydratase</fullName>
    </recommendedName>
</protein>
<evidence type="ECO:0000256" key="3">
    <source>
        <dbReference type="ARBA" id="ARBA00023235"/>
    </source>
</evidence>
<dbReference type="AlphaFoldDB" id="A0A9P1GX71"/>
<dbReference type="Pfam" id="PF00378">
    <property type="entry name" value="ECH_1"/>
    <property type="match status" value="1"/>
</dbReference>
<dbReference type="OrthoDB" id="448450at2759"/>
<evidence type="ECO:0000313" key="4">
    <source>
        <dbReference type="EMBL" id="CAI4211997.1"/>
    </source>
</evidence>
<evidence type="ECO:0008006" key="6">
    <source>
        <dbReference type="Google" id="ProtNLM"/>
    </source>
</evidence>